<dbReference type="PANTHER" id="PTHR45648">
    <property type="entry name" value="GDSL LIPASE/ACYLHYDROLASE FAMILY PROTEIN (AFU_ORTHOLOGUE AFUA_4G14700)"/>
    <property type="match status" value="1"/>
</dbReference>
<dbReference type="InterPro" id="IPR036514">
    <property type="entry name" value="SGNH_hydro_sf"/>
</dbReference>
<dbReference type="GO" id="GO:0016298">
    <property type="term" value="F:lipase activity"/>
    <property type="evidence" value="ECO:0007669"/>
    <property type="project" value="InterPro"/>
</dbReference>
<dbReference type="RefSeq" id="WP_038547183.1">
    <property type="nucleotide sequence ID" value="NZ_CP006842.1"/>
</dbReference>
<dbReference type="EMBL" id="CP006842">
    <property type="protein sequence ID" value="AHW63558.1"/>
    <property type="molecule type" value="Genomic_DNA"/>
</dbReference>
<dbReference type="PANTHER" id="PTHR45648:SF5">
    <property type="entry name" value="OS04G0577300 PROTEIN"/>
    <property type="match status" value="1"/>
</dbReference>
<dbReference type="GO" id="GO:0006629">
    <property type="term" value="P:lipid metabolic process"/>
    <property type="evidence" value="ECO:0007669"/>
    <property type="project" value="InterPro"/>
</dbReference>
<dbReference type="PROSITE" id="PS01098">
    <property type="entry name" value="LIPASE_GDSL_SER"/>
    <property type="match status" value="1"/>
</dbReference>
<dbReference type="InterPro" id="IPR001087">
    <property type="entry name" value="GDSL"/>
</dbReference>
<keyword evidence="1" id="KW-0378">Hydrolase</keyword>
<dbReference type="KEGG" id="cgy:CGLY_05550"/>
<keyword evidence="3" id="KW-1185">Reference proteome</keyword>
<dbReference type="Pfam" id="PF00657">
    <property type="entry name" value="Lipase_GDSL"/>
    <property type="match status" value="1"/>
</dbReference>
<proteinExistence type="predicted"/>
<dbReference type="HOGENOM" id="CLU_789208_0_0_11"/>
<sequence length="351" mass="37784">MKKSITSGAVALFTSMMLVGCSGQDSNGAGPDASDTESGSAVEQASGINEGVFFGDSLTDAGTYGFRWTTMPGESWAQMVAEEFGQSTDSNEHVANVDDVHQGIPGNPGPGGLNYAEGGARADEPYSAVSDNPDGTPIAATVQLQRYLDQHDSFRSDQFISLFIGTNDVALNFDPSQNEEIAEGLSNDERLPDDVAEAERSRIESAAESAGETVQKILDNGAEHVLVFNLYDLADAPWSDNGATQDFMGEMTDVYNEKLESSLPDDPRVDLFDLYALMSDIVAAPEDYGFTHGANEDACAPADVEWCDEGEWKSPTADRDYVFAGRVHLTTRTNEIIADRVLEKVNEDMQG</sequence>
<dbReference type="InterPro" id="IPR008265">
    <property type="entry name" value="Lipase_GDSL_AS"/>
</dbReference>
<dbReference type="Gene3D" id="3.40.50.1110">
    <property type="entry name" value="SGNH hydrolase"/>
    <property type="match status" value="1"/>
</dbReference>
<dbReference type="STRING" id="1404245.CGLY_05550"/>
<dbReference type="eggNOG" id="COG3240">
    <property type="taxonomic scope" value="Bacteria"/>
</dbReference>
<dbReference type="AlphaFoldDB" id="X5DKC0"/>
<evidence type="ECO:0000313" key="3">
    <source>
        <dbReference type="Proteomes" id="UP000023703"/>
    </source>
</evidence>
<organism evidence="2 3">
    <name type="scientific">Corynebacterium glyciniphilum AJ 3170</name>
    <dbReference type="NCBI Taxonomy" id="1404245"/>
    <lineage>
        <taxon>Bacteria</taxon>
        <taxon>Bacillati</taxon>
        <taxon>Actinomycetota</taxon>
        <taxon>Actinomycetes</taxon>
        <taxon>Mycobacteriales</taxon>
        <taxon>Corynebacteriaceae</taxon>
        <taxon>Corynebacterium</taxon>
    </lineage>
</organism>
<name>X5DKC0_9CORY</name>
<dbReference type="Proteomes" id="UP000023703">
    <property type="component" value="Chromosome"/>
</dbReference>
<accession>X5DKC0</accession>
<evidence type="ECO:0000256" key="1">
    <source>
        <dbReference type="ARBA" id="ARBA00022801"/>
    </source>
</evidence>
<reference evidence="2 3" key="1">
    <citation type="journal article" date="2015" name="Int. J. Syst. Evol. Microbiol.">
        <title>Revisiting Corynebacterium glyciniphilum (ex Kubota et al., 1972) sp. nov., nom. rev., isolated from putrefied banana.</title>
        <authorList>
            <person name="Al-Dilaimi A."/>
            <person name="Bednarz H."/>
            <person name="Lomker A."/>
            <person name="Niehaus K."/>
            <person name="Kalinowski J."/>
            <person name="Ruckert C."/>
        </authorList>
    </citation>
    <scope>NUCLEOTIDE SEQUENCE [LARGE SCALE GENOMIC DNA]</scope>
    <source>
        <strain evidence="2">AJ 3170</strain>
    </source>
</reference>
<protein>
    <submittedName>
        <fullName evidence="2">Putative secreted phospholipase</fullName>
    </submittedName>
</protein>
<gene>
    <name evidence="2" type="ORF">CGLY_05550</name>
</gene>
<dbReference type="PROSITE" id="PS51257">
    <property type="entry name" value="PROKAR_LIPOPROTEIN"/>
    <property type="match status" value="1"/>
</dbReference>
<dbReference type="SUPFAM" id="SSF52266">
    <property type="entry name" value="SGNH hydrolase"/>
    <property type="match status" value="1"/>
</dbReference>
<dbReference type="OrthoDB" id="5292073at2"/>
<evidence type="ECO:0000313" key="2">
    <source>
        <dbReference type="EMBL" id="AHW63558.1"/>
    </source>
</evidence>
<dbReference type="InterPro" id="IPR051058">
    <property type="entry name" value="GDSL_Est/Lipase"/>
</dbReference>